<dbReference type="PANTHER" id="PTHR10443:SF12">
    <property type="entry name" value="DIPEPTIDASE"/>
    <property type="match status" value="1"/>
</dbReference>
<feature type="signal peptide" evidence="1">
    <location>
        <begin position="1"/>
        <end position="18"/>
    </location>
</feature>
<protein>
    <submittedName>
        <fullName evidence="2">Microsomal dipeptidase</fullName>
        <ecNumber evidence="2">3.4.13.19</ecNumber>
    </submittedName>
</protein>
<organism evidence="2 3">
    <name type="scientific">Vibrio ishigakensis</name>
    <dbReference type="NCBI Taxonomy" id="1481914"/>
    <lineage>
        <taxon>Bacteria</taxon>
        <taxon>Pseudomonadati</taxon>
        <taxon>Pseudomonadota</taxon>
        <taxon>Gammaproteobacteria</taxon>
        <taxon>Vibrionales</taxon>
        <taxon>Vibrionaceae</taxon>
        <taxon>Vibrio</taxon>
    </lineage>
</organism>
<keyword evidence="1" id="KW-0732">Signal</keyword>
<keyword evidence="2" id="KW-0224">Dipeptidase</keyword>
<dbReference type="RefSeq" id="WP_261836346.1">
    <property type="nucleotide sequence ID" value="NZ_AP024882.1"/>
</dbReference>
<sequence>MKKLVLAVAILASTSAFASIETKDWHDQATPEAQQFVMDNIAIDFYASPFQTGWDKDSDVAKYIDLAHSRGITGASITLAAPHTPNWLAFESEYQKWNHAANSADVKIRIVKKPEDFALAHKNGEYAIMWNAQTTMMLEGDTSKVKAAADMGIKTMQLVYNGKEKTGVGVISSMNGDQSGLTDYGKEVIDEMVKHGITVDLSHTSNQTTKDITDYMKKNHPGVPAIYSHSPVASTYGCEPHETLEQTKARMEKKGLKPGDADYRLAPCYRLISDEQAKTVAEMGGVVSVTGTEFMMDGIWPEDITPKQYAEMIDGAVKVVGVDHVGIATDDMMTVEKVVKFAKKHADKYADNGYMINAFNQGATGCAELSKHLAATVDELWKMGYSNEDLKKIFGGNLTRVYQQTWI</sequence>
<dbReference type="EMBL" id="BBRZ01000139">
    <property type="protein sequence ID" value="GAM59311.1"/>
    <property type="molecule type" value="Genomic_DNA"/>
</dbReference>
<evidence type="ECO:0000256" key="1">
    <source>
        <dbReference type="SAM" id="SignalP"/>
    </source>
</evidence>
<gene>
    <name evidence="2" type="ORF">JCM19231_1474</name>
</gene>
<evidence type="ECO:0000313" key="3">
    <source>
        <dbReference type="Proteomes" id="UP000031671"/>
    </source>
</evidence>
<dbReference type="GO" id="GO:0070573">
    <property type="term" value="F:metallodipeptidase activity"/>
    <property type="evidence" value="ECO:0007669"/>
    <property type="project" value="InterPro"/>
</dbReference>
<dbReference type="PANTHER" id="PTHR10443">
    <property type="entry name" value="MICROSOMAL DIPEPTIDASE"/>
    <property type="match status" value="1"/>
</dbReference>
<dbReference type="GO" id="GO:0006508">
    <property type="term" value="P:proteolysis"/>
    <property type="evidence" value="ECO:0007669"/>
    <property type="project" value="InterPro"/>
</dbReference>
<dbReference type="InterPro" id="IPR032466">
    <property type="entry name" value="Metal_Hydrolase"/>
</dbReference>
<dbReference type="PROSITE" id="PS51365">
    <property type="entry name" value="RENAL_DIPEPTIDASE_2"/>
    <property type="match status" value="1"/>
</dbReference>
<comment type="caution">
    <text evidence="2">The sequence shown here is derived from an EMBL/GenBank/DDBJ whole genome shotgun (WGS) entry which is preliminary data.</text>
</comment>
<dbReference type="SUPFAM" id="SSF51556">
    <property type="entry name" value="Metallo-dependent hydrolases"/>
    <property type="match status" value="1"/>
</dbReference>
<keyword evidence="3" id="KW-1185">Reference proteome</keyword>
<keyword evidence="2" id="KW-0378">Hydrolase</keyword>
<reference evidence="2 3" key="2">
    <citation type="submission" date="2015-01" db="EMBL/GenBank/DDBJ databases">
        <authorList>
            <consortium name="NBRP consortium"/>
            <person name="Sawabe T."/>
            <person name="Meirelles P."/>
            <person name="Feng G."/>
            <person name="Sayaka M."/>
            <person name="Hattori M."/>
            <person name="Ohkuma M."/>
        </authorList>
    </citation>
    <scope>NUCLEOTIDE SEQUENCE [LARGE SCALE GENOMIC DNA]</scope>
    <source>
        <strain evidence="3">JCM 19231</strain>
    </source>
</reference>
<dbReference type="AlphaFoldDB" id="A0A0B8NZC4"/>
<name>A0A0B8NZC4_9VIBR</name>
<evidence type="ECO:0000313" key="2">
    <source>
        <dbReference type="EMBL" id="GAM59311.1"/>
    </source>
</evidence>
<dbReference type="EC" id="3.4.13.19" evidence="2"/>
<dbReference type="Proteomes" id="UP000031671">
    <property type="component" value="Unassembled WGS sequence"/>
</dbReference>
<keyword evidence="2" id="KW-0645">Protease</keyword>
<accession>A0A0B8NZC4</accession>
<dbReference type="Pfam" id="PF01244">
    <property type="entry name" value="Peptidase_M19"/>
    <property type="match status" value="2"/>
</dbReference>
<reference evidence="2 3" key="1">
    <citation type="submission" date="2015-01" db="EMBL/GenBank/DDBJ databases">
        <title>Vibrio sp. C1 JCM 19231 whole genome shotgun sequence.</title>
        <authorList>
            <person name="Sawabe T."/>
            <person name="Meirelles P."/>
            <person name="Feng G."/>
            <person name="Sayaka M."/>
            <person name="Hattori M."/>
            <person name="Ohkuma M."/>
        </authorList>
    </citation>
    <scope>NUCLEOTIDE SEQUENCE [LARGE SCALE GENOMIC DNA]</scope>
    <source>
        <strain evidence="3">JCM 19231</strain>
    </source>
</reference>
<dbReference type="InterPro" id="IPR008257">
    <property type="entry name" value="Pept_M19"/>
</dbReference>
<feature type="chain" id="PRO_5002121616" evidence="1">
    <location>
        <begin position="19"/>
        <end position="407"/>
    </location>
</feature>
<dbReference type="Gene3D" id="3.20.20.140">
    <property type="entry name" value="Metal-dependent hydrolases"/>
    <property type="match status" value="1"/>
</dbReference>
<proteinExistence type="predicted"/>